<accession>A0A4Y1REK8</accession>
<feature type="coiled-coil region" evidence="1">
    <location>
        <begin position="63"/>
        <end position="132"/>
    </location>
</feature>
<feature type="transmembrane region" description="Helical" evidence="2">
    <location>
        <begin position="31"/>
        <end position="51"/>
    </location>
</feature>
<name>A0A4Y1REK8_PRUDU</name>
<gene>
    <name evidence="3" type="ORF">Prudu_013337</name>
</gene>
<evidence type="ECO:0000313" key="3">
    <source>
        <dbReference type="EMBL" id="BBH02689.1"/>
    </source>
</evidence>
<feature type="non-terminal residue" evidence="3">
    <location>
        <position position="1"/>
    </location>
</feature>
<keyword evidence="2" id="KW-1133">Transmembrane helix</keyword>
<keyword evidence="2" id="KW-0472">Membrane</keyword>
<evidence type="ECO:0000256" key="1">
    <source>
        <dbReference type="SAM" id="Coils"/>
    </source>
</evidence>
<dbReference type="EMBL" id="AP019301">
    <property type="protein sequence ID" value="BBH02689.1"/>
    <property type="molecule type" value="Genomic_DNA"/>
</dbReference>
<dbReference type="PANTHER" id="PTHR36073:SF1">
    <property type="entry name" value="OS01G0962100 PROTEIN"/>
    <property type="match status" value="1"/>
</dbReference>
<keyword evidence="2" id="KW-0812">Transmembrane</keyword>
<sequence length="200" mass="23449">DIRNSNEGYRMSCNLWTDKLMMASVCFHVNLFWRITMWTFALISLPGRVLTALERERQLERHLLDMQIELENLAWDRKELQEHLQTAIKEQKMMELILAELEEEHDKAIAKIELLASELHDLKTENLRLREIQGKGYWNNKGRDETGNVKDLAIADYGIPYGIPSWKSRYDGSGMILQDLLMHKDAWETRAKLKQSCSKS</sequence>
<evidence type="ECO:0000256" key="2">
    <source>
        <dbReference type="SAM" id="Phobius"/>
    </source>
</evidence>
<reference evidence="3" key="1">
    <citation type="journal article" date="2019" name="Science">
        <title>Mutation of a bHLH transcription factor allowed almond domestication.</title>
        <authorList>
            <person name="Sanchez-Perez R."/>
            <person name="Pavan S."/>
            <person name="Mazzeo R."/>
            <person name="Moldovan C."/>
            <person name="Aiese Cigliano R."/>
            <person name="Del Cueto J."/>
            <person name="Ricciardi F."/>
            <person name="Lotti C."/>
            <person name="Ricciardi L."/>
            <person name="Dicenta F."/>
            <person name="Lopez-Marques R.L."/>
            <person name="Lindberg Moller B."/>
        </authorList>
    </citation>
    <scope>NUCLEOTIDE SEQUENCE</scope>
</reference>
<keyword evidence="1" id="KW-0175">Coiled coil</keyword>
<organism evidence="3">
    <name type="scientific">Prunus dulcis</name>
    <name type="common">Almond</name>
    <name type="synonym">Amygdalus dulcis</name>
    <dbReference type="NCBI Taxonomy" id="3755"/>
    <lineage>
        <taxon>Eukaryota</taxon>
        <taxon>Viridiplantae</taxon>
        <taxon>Streptophyta</taxon>
        <taxon>Embryophyta</taxon>
        <taxon>Tracheophyta</taxon>
        <taxon>Spermatophyta</taxon>
        <taxon>Magnoliopsida</taxon>
        <taxon>eudicotyledons</taxon>
        <taxon>Gunneridae</taxon>
        <taxon>Pentapetalae</taxon>
        <taxon>rosids</taxon>
        <taxon>fabids</taxon>
        <taxon>Rosales</taxon>
        <taxon>Rosaceae</taxon>
        <taxon>Amygdaloideae</taxon>
        <taxon>Amygdaleae</taxon>
        <taxon>Prunus</taxon>
    </lineage>
</organism>
<dbReference type="AlphaFoldDB" id="A0A4Y1REK8"/>
<proteinExistence type="predicted"/>
<dbReference type="PANTHER" id="PTHR36073">
    <property type="match status" value="1"/>
</dbReference>
<protein>
    <submittedName>
        <fullName evidence="3">Uncharacterized protein</fullName>
    </submittedName>
</protein>